<sequence length="156" mass="16886">MRTVQQRVRARWSVSAPFPSWETHGRVSLTCLFFDLDRQALLPQVTGQIDPEMVGDMPSRTTGGFETGQILDLEILRKADPAVGMETVARHGCTLMAQALLKQQAAVGSSAGVIVPNRVRTIALVTFNLSDGSSPLADYLGNVSQGTFLPGLEVKF</sequence>
<protein>
    <submittedName>
        <fullName evidence="1">Uncharacterized protein</fullName>
    </submittedName>
</protein>
<evidence type="ECO:0000313" key="2">
    <source>
        <dbReference type="Proteomes" id="UP000403266"/>
    </source>
</evidence>
<accession>A0A5N7MKT8</accession>
<dbReference type="RefSeq" id="WP_152712917.1">
    <property type="nucleotide sequence ID" value="NZ_VOSK01000060.1"/>
</dbReference>
<organism evidence="1 2">
    <name type="scientific">Microvirga tunisiensis</name>
    <dbReference type="NCBI Taxonomy" id="2108360"/>
    <lineage>
        <taxon>Bacteria</taxon>
        <taxon>Pseudomonadati</taxon>
        <taxon>Pseudomonadota</taxon>
        <taxon>Alphaproteobacteria</taxon>
        <taxon>Hyphomicrobiales</taxon>
        <taxon>Methylobacteriaceae</taxon>
        <taxon>Microvirga</taxon>
    </lineage>
</organism>
<gene>
    <name evidence="1" type="ORF">FS320_16390</name>
</gene>
<dbReference type="Proteomes" id="UP000403266">
    <property type="component" value="Unassembled WGS sequence"/>
</dbReference>
<proteinExistence type="predicted"/>
<name>A0A5N7MKT8_9HYPH</name>
<reference evidence="1 2" key="1">
    <citation type="journal article" date="2019" name="Syst. Appl. Microbiol.">
        <title>Microvirga tunisiensis sp. nov., a root nodule symbiotic bacterium isolated from Lupinus micranthus and L. luteus grown in Northern Tunisia.</title>
        <authorList>
            <person name="Msaddak A."/>
            <person name="Rejili M."/>
            <person name="Duran D."/>
            <person name="Mars M."/>
            <person name="Palacios J.M."/>
            <person name="Ruiz-Argueso T."/>
            <person name="Rey L."/>
            <person name="Imperial J."/>
        </authorList>
    </citation>
    <scope>NUCLEOTIDE SEQUENCE [LARGE SCALE GENOMIC DNA]</scope>
    <source>
        <strain evidence="1 2">Lmie10</strain>
    </source>
</reference>
<dbReference type="EMBL" id="VOSK01000060">
    <property type="protein sequence ID" value="MPR26754.1"/>
    <property type="molecule type" value="Genomic_DNA"/>
</dbReference>
<dbReference type="AlphaFoldDB" id="A0A5N7MKT8"/>
<keyword evidence="2" id="KW-1185">Reference proteome</keyword>
<comment type="caution">
    <text evidence="1">The sequence shown here is derived from an EMBL/GenBank/DDBJ whole genome shotgun (WGS) entry which is preliminary data.</text>
</comment>
<evidence type="ECO:0000313" key="1">
    <source>
        <dbReference type="EMBL" id="MPR26754.1"/>
    </source>
</evidence>